<sequence length="447" mass="50091">MAQLHTTFSLTLGHVDALETVVTLLRHHSHKHDDYYAYERGEFWHVGLGSQATLLIDSQGQTAVICAAGKREIRLVNGRSLADIAREFISQYSKPSGKIYGQAGFNYAAHIRGQAYNPGQWPLLSLMIPRSEVTIHRNYITVVGHDEYHIRELCYMLKATARVDTPRFLRDDMKQNTDDYKSTVARALLEIAEDQYTKVIVSRAVELKDEIDMPATLLWGRRGNTPARTFSFSHEGFEATGFSPELVMSLENRKVVTEPLAGTRSRIGTDFEVEQRRRELLSDSKEIVEHIISVKEAVQELSGLCQRGSVIIEDLMSVRERGSVQHLGSQVSGSLSPRKDGWDAFDVLFPAITASGIPKLSALSAIQRLEGQPRELYSGAILFLEGTEIFEATLVLRTVFQDQTRRWIQVGAGIIAQSNPDREMVETSEKLESIAPFLVAKDVNSML</sequence>
<dbReference type="GO" id="GO:0008909">
    <property type="term" value="F:isochorismate synthase activity"/>
    <property type="evidence" value="ECO:0007669"/>
    <property type="project" value="InterPro"/>
</dbReference>
<comment type="cofactor">
    <cofactor evidence="1">
        <name>Mg(2+)</name>
        <dbReference type="ChEBI" id="CHEBI:18420"/>
    </cofactor>
</comment>
<dbReference type="Pfam" id="PF00425">
    <property type="entry name" value="Chorismate_bind"/>
    <property type="match status" value="1"/>
</dbReference>
<dbReference type="GO" id="GO:0016833">
    <property type="term" value="F:oxo-acid-lyase activity"/>
    <property type="evidence" value="ECO:0007669"/>
    <property type="project" value="InterPro"/>
</dbReference>
<evidence type="ECO:0000256" key="1">
    <source>
        <dbReference type="ARBA" id="ARBA00001946"/>
    </source>
</evidence>
<proteinExistence type="predicted"/>
<feature type="domain" description="Chorismate-utilising enzyme C-terminal" evidence="5">
    <location>
        <begin position="178"/>
        <end position="430"/>
    </location>
</feature>
<accession>A0A0C3GC20</accession>
<dbReference type="InterPro" id="IPR019999">
    <property type="entry name" value="Anth_synth_I-like"/>
</dbReference>
<evidence type="ECO:0000259" key="5">
    <source>
        <dbReference type="Pfam" id="PF00425"/>
    </source>
</evidence>
<dbReference type="HOGENOM" id="CLU_006493_2_0_1"/>
<dbReference type="InterPro" id="IPR005801">
    <property type="entry name" value="ADC_synthase"/>
</dbReference>
<evidence type="ECO:0000313" key="6">
    <source>
        <dbReference type="EMBL" id="KIM93705.1"/>
    </source>
</evidence>
<dbReference type="PANTHER" id="PTHR11236">
    <property type="entry name" value="AMINOBENZOATE/ANTHRANILATE SYNTHASE"/>
    <property type="match status" value="1"/>
</dbReference>
<dbReference type="OrthoDB" id="1865897at2759"/>
<gene>
    <name evidence="6" type="ORF">OIDMADRAFT_137398</name>
</gene>
<name>A0A0C3GC20_OIDMZ</name>
<dbReference type="SUPFAM" id="SSF56322">
    <property type="entry name" value="ADC synthase"/>
    <property type="match status" value="1"/>
</dbReference>
<organism evidence="6 7">
    <name type="scientific">Oidiodendron maius (strain Zn)</name>
    <dbReference type="NCBI Taxonomy" id="913774"/>
    <lineage>
        <taxon>Eukaryota</taxon>
        <taxon>Fungi</taxon>
        <taxon>Dikarya</taxon>
        <taxon>Ascomycota</taxon>
        <taxon>Pezizomycotina</taxon>
        <taxon>Leotiomycetes</taxon>
        <taxon>Leotiomycetes incertae sedis</taxon>
        <taxon>Myxotrichaceae</taxon>
        <taxon>Oidiodendron</taxon>
    </lineage>
</organism>
<dbReference type="PANTHER" id="PTHR11236:SF48">
    <property type="entry name" value="ISOCHORISMATE SYNTHASE MENF"/>
    <property type="match status" value="1"/>
</dbReference>
<dbReference type="GO" id="GO:0046872">
    <property type="term" value="F:metal ion binding"/>
    <property type="evidence" value="ECO:0007669"/>
    <property type="project" value="UniProtKB-KW"/>
</dbReference>
<dbReference type="NCBIfam" id="TIGR03494">
    <property type="entry name" value="salicyl_syn"/>
    <property type="match status" value="1"/>
</dbReference>
<dbReference type="InParanoid" id="A0A0C3GC20"/>
<dbReference type="GO" id="GO:0000162">
    <property type="term" value="P:L-tryptophan biosynthetic process"/>
    <property type="evidence" value="ECO:0007669"/>
    <property type="project" value="TreeGrafter"/>
</dbReference>
<keyword evidence="3" id="KW-0460">Magnesium</keyword>
<dbReference type="EMBL" id="KN832893">
    <property type="protein sequence ID" value="KIM93705.1"/>
    <property type="molecule type" value="Genomic_DNA"/>
</dbReference>
<dbReference type="STRING" id="913774.A0A0C3GC20"/>
<protein>
    <recommendedName>
        <fullName evidence="5">Chorismate-utilising enzyme C-terminal domain-containing protein</fullName>
    </recommendedName>
</protein>
<reference evidence="7" key="2">
    <citation type="submission" date="2015-01" db="EMBL/GenBank/DDBJ databases">
        <title>Evolutionary Origins and Diversification of the Mycorrhizal Mutualists.</title>
        <authorList>
            <consortium name="DOE Joint Genome Institute"/>
            <consortium name="Mycorrhizal Genomics Consortium"/>
            <person name="Kohler A."/>
            <person name="Kuo A."/>
            <person name="Nagy L.G."/>
            <person name="Floudas D."/>
            <person name="Copeland A."/>
            <person name="Barry K.W."/>
            <person name="Cichocki N."/>
            <person name="Veneault-Fourrey C."/>
            <person name="LaButti K."/>
            <person name="Lindquist E.A."/>
            <person name="Lipzen A."/>
            <person name="Lundell T."/>
            <person name="Morin E."/>
            <person name="Murat C."/>
            <person name="Riley R."/>
            <person name="Ohm R."/>
            <person name="Sun H."/>
            <person name="Tunlid A."/>
            <person name="Henrissat B."/>
            <person name="Grigoriev I.V."/>
            <person name="Hibbett D.S."/>
            <person name="Martin F."/>
        </authorList>
    </citation>
    <scope>NUCLEOTIDE SEQUENCE [LARGE SCALE GENOMIC DNA]</scope>
    <source>
        <strain evidence="7">Zn</strain>
    </source>
</reference>
<evidence type="ECO:0000313" key="7">
    <source>
        <dbReference type="Proteomes" id="UP000054321"/>
    </source>
</evidence>
<dbReference type="InterPro" id="IPR015890">
    <property type="entry name" value="Chorismate_C"/>
</dbReference>
<dbReference type="Gene3D" id="3.60.120.10">
    <property type="entry name" value="Anthranilate synthase"/>
    <property type="match status" value="1"/>
</dbReference>
<dbReference type="Proteomes" id="UP000054321">
    <property type="component" value="Unassembled WGS sequence"/>
</dbReference>
<evidence type="ECO:0000256" key="3">
    <source>
        <dbReference type="ARBA" id="ARBA00022842"/>
    </source>
</evidence>
<keyword evidence="7" id="KW-1185">Reference proteome</keyword>
<evidence type="ECO:0000256" key="2">
    <source>
        <dbReference type="ARBA" id="ARBA00022723"/>
    </source>
</evidence>
<dbReference type="InterPro" id="IPR019996">
    <property type="entry name" value="Salicylate_synthase"/>
</dbReference>
<reference evidence="6 7" key="1">
    <citation type="submission" date="2014-04" db="EMBL/GenBank/DDBJ databases">
        <authorList>
            <consortium name="DOE Joint Genome Institute"/>
            <person name="Kuo A."/>
            <person name="Martino E."/>
            <person name="Perotto S."/>
            <person name="Kohler A."/>
            <person name="Nagy L.G."/>
            <person name="Floudas D."/>
            <person name="Copeland A."/>
            <person name="Barry K.W."/>
            <person name="Cichocki N."/>
            <person name="Veneault-Fourrey C."/>
            <person name="LaButti K."/>
            <person name="Lindquist E.A."/>
            <person name="Lipzen A."/>
            <person name="Lundell T."/>
            <person name="Morin E."/>
            <person name="Murat C."/>
            <person name="Sun H."/>
            <person name="Tunlid A."/>
            <person name="Henrissat B."/>
            <person name="Grigoriev I.V."/>
            <person name="Hibbett D.S."/>
            <person name="Martin F."/>
            <person name="Nordberg H.P."/>
            <person name="Cantor M.N."/>
            <person name="Hua S.X."/>
        </authorList>
    </citation>
    <scope>NUCLEOTIDE SEQUENCE [LARGE SCALE GENOMIC DNA]</scope>
    <source>
        <strain evidence="6 7">Zn</strain>
    </source>
</reference>
<evidence type="ECO:0000256" key="4">
    <source>
        <dbReference type="ARBA" id="ARBA00023239"/>
    </source>
</evidence>
<dbReference type="AlphaFoldDB" id="A0A0C3GC20"/>
<keyword evidence="2" id="KW-0479">Metal-binding</keyword>
<keyword evidence="4" id="KW-0456">Lyase</keyword>